<feature type="domain" description="C2" evidence="4">
    <location>
        <begin position="254"/>
        <end position="372"/>
    </location>
</feature>
<dbReference type="Gene3D" id="2.60.40.150">
    <property type="entry name" value="C2 domain"/>
    <property type="match status" value="1"/>
</dbReference>
<accession>A0AAV7Z8P3</accession>
<feature type="compositionally biased region" description="Basic and acidic residues" evidence="3">
    <location>
        <begin position="194"/>
        <end position="211"/>
    </location>
</feature>
<dbReference type="Proteomes" id="UP001146793">
    <property type="component" value="Unassembled WGS sequence"/>
</dbReference>
<dbReference type="GO" id="GO:0005509">
    <property type="term" value="F:calcium ion binding"/>
    <property type="evidence" value="ECO:0007669"/>
    <property type="project" value="TreeGrafter"/>
</dbReference>
<gene>
    <name evidence="5" type="ORF">M0812_17600</name>
</gene>
<evidence type="ECO:0000259" key="4">
    <source>
        <dbReference type="PROSITE" id="PS50004"/>
    </source>
</evidence>
<reference evidence="5" key="1">
    <citation type="submission" date="2022-08" db="EMBL/GenBank/DDBJ databases">
        <title>Novel sulphate-reducing endosymbionts in the free-living metamonad Anaeramoeba.</title>
        <authorList>
            <person name="Jerlstrom-Hultqvist J."/>
            <person name="Cepicka I."/>
            <person name="Gallot-Lavallee L."/>
            <person name="Salas-Leiva D."/>
            <person name="Curtis B.A."/>
            <person name="Zahonova K."/>
            <person name="Pipaliya S."/>
            <person name="Dacks J."/>
            <person name="Roger A.J."/>
        </authorList>
    </citation>
    <scope>NUCLEOTIDE SEQUENCE</scope>
    <source>
        <strain evidence="5">Busselton2</strain>
    </source>
</reference>
<dbReference type="EMBL" id="JANTQA010000033">
    <property type="protein sequence ID" value="KAJ3438413.1"/>
    <property type="molecule type" value="Genomic_DNA"/>
</dbReference>
<evidence type="ECO:0000313" key="5">
    <source>
        <dbReference type="EMBL" id="KAJ3438413.1"/>
    </source>
</evidence>
<dbReference type="Pfam" id="PF00168">
    <property type="entry name" value="C2"/>
    <property type="match status" value="1"/>
</dbReference>
<dbReference type="CDD" id="cd00030">
    <property type="entry name" value="C2"/>
    <property type="match status" value="1"/>
</dbReference>
<feature type="compositionally biased region" description="Basic residues" evidence="3">
    <location>
        <begin position="245"/>
        <end position="267"/>
    </location>
</feature>
<evidence type="ECO:0000256" key="2">
    <source>
        <dbReference type="ARBA" id="ARBA00022837"/>
    </source>
</evidence>
<comment type="caution">
    <text evidence="5">The sequence shown here is derived from an EMBL/GenBank/DDBJ whole genome shotgun (WGS) entry which is preliminary data.</text>
</comment>
<dbReference type="SMART" id="SM00239">
    <property type="entry name" value="C2"/>
    <property type="match status" value="1"/>
</dbReference>
<dbReference type="InterPro" id="IPR000008">
    <property type="entry name" value="C2_dom"/>
</dbReference>
<dbReference type="InterPro" id="IPR035892">
    <property type="entry name" value="C2_domain_sf"/>
</dbReference>
<feature type="compositionally biased region" description="Basic and acidic residues" evidence="3">
    <location>
        <begin position="165"/>
        <end position="182"/>
    </location>
</feature>
<sequence length="396" mass="46531">MSTNLVYMYKEGVGLEGSLTYDLLLELEYELGRSVKIINQHVLKEWEEKTKVLFKDSKKKIPTHYLIYEKIDENENEIIGGYNELCQYISESYDLVFPNHSKEITEEQFEHLEQLYGLPISEELATFVMKELKDFKTDPKKDKKKDLKRKKTFQKSTTSRLYSTRSDHPRGEIFLKKEKSQDSMDDGESEGSEGSEKEKEIEIEKEERETTSSDGDDFTPTTESDTDKIKRSFSSGNSDSEKEKPKKKKRKKKKKKKEKKKKSSKKQPKYSTIIIEIVSAKDLAIMNRTGTSNPYLVLKQNTLKFTTTKIEKTLNPVWKKGFEKFRFQKNESKNPITVECWNWNKSKSDKFMGMFKLKLKRYKLDVPQEYIFELQPRDKNDKKVKGSVKLLLTVKK</sequence>
<protein>
    <submittedName>
        <fullName evidence="5">C2 domain-containing protein</fullName>
    </submittedName>
</protein>
<feature type="region of interest" description="Disordered" evidence="3">
    <location>
        <begin position="139"/>
        <end position="267"/>
    </location>
</feature>
<dbReference type="GO" id="GO:0016020">
    <property type="term" value="C:membrane"/>
    <property type="evidence" value="ECO:0007669"/>
    <property type="project" value="TreeGrafter"/>
</dbReference>
<dbReference type="AlphaFoldDB" id="A0AAV7Z8P3"/>
<dbReference type="PANTHER" id="PTHR45911:SF4">
    <property type="entry name" value="MULTIPLE C2 AND TRANSMEMBRANE DOMAIN-CONTAINING PROTEIN"/>
    <property type="match status" value="1"/>
</dbReference>
<evidence type="ECO:0000256" key="3">
    <source>
        <dbReference type="SAM" id="MobiDB-lite"/>
    </source>
</evidence>
<evidence type="ECO:0000256" key="1">
    <source>
        <dbReference type="ARBA" id="ARBA00022723"/>
    </source>
</evidence>
<proteinExistence type="predicted"/>
<dbReference type="PROSITE" id="PS50004">
    <property type="entry name" value="C2"/>
    <property type="match status" value="1"/>
</dbReference>
<name>A0AAV7Z8P3_9EUKA</name>
<organism evidence="5 6">
    <name type="scientific">Anaeramoeba flamelloides</name>
    <dbReference type="NCBI Taxonomy" id="1746091"/>
    <lineage>
        <taxon>Eukaryota</taxon>
        <taxon>Metamonada</taxon>
        <taxon>Anaeramoebidae</taxon>
        <taxon>Anaeramoeba</taxon>
    </lineage>
</organism>
<keyword evidence="1" id="KW-0479">Metal-binding</keyword>
<dbReference type="SUPFAM" id="SSF49562">
    <property type="entry name" value="C2 domain (Calcium/lipid-binding domain, CaLB)"/>
    <property type="match status" value="1"/>
</dbReference>
<evidence type="ECO:0000313" key="6">
    <source>
        <dbReference type="Proteomes" id="UP001146793"/>
    </source>
</evidence>
<keyword evidence="2" id="KW-0106">Calcium</keyword>
<dbReference type="PANTHER" id="PTHR45911">
    <property type="entry name" value="C2 DOMAIN-CONTAINING PROTEIN"/>
    <property type="match status" value="1"/>
</dbReference>
<feature type="compositionally biased region" description="Acidic residues" evidence="3">
    <location>
        <begin position="183"/>
        <end position="193"/>
    </location>
</feature>